<dbReference type="Proteomes" id="UP001243757">
    <property type="component" value="Unassembled WGS sequence"/>
</dbReference>
<dbReference type="EMBL" id="JASNJD010000001">
    <property type="protein sequence ID" value="MDK3016384.1"/>
    <property type="molecule type" value="Genomic_DNA"/>
</dbReference>
<evidence type="ECO:0000313" key="11">
    <source>
        <dbReference type="EMBL" id="MDK3016384.1"/>
    </source>
</evidence>
<accession>A0ABT7EVL4</accession>
<evidence type="ECO:0000256" key="9">
    <source>
        <dbReference type="PROSITE-ProRule" id="PRU00278"/>
    </source>
</evidence>
<evidence type="ECO:0000256" key="5">
    <source>
        <dbReference type="ARBA" id="ARBA00023186"/>
    </source>
</evidence>
<gene>
    <name evidence="11" type="ORF">QO033_01775</name>
</gene>
<dbReference type="Gene3D" id="1.10.4030.10">
    <property type="entry name" value="Porin chaperone SurA, peptide-binding domain"/>
    <property type="match status" value="1"/>
</dbReference>
<keyword evidence="2" id="KW-0732">Signal</keyword>
<evidence type="ECO:0000256" key="1">
    <source>
        <dbReference type="ARBA" id="ARBA00018370"/>
    </source>
</evidence>
<evidence type="ECO:0000259" key="10">
    <source>
        <dbReference type="PROSITE" id="PS50198"/>
    </source>
</evidence>
<evidence type="ECO:0000256" key="2">
    <source>
        <dbReference type="ARBA" id="ARBA00022729"/>
    </source>
</evidence>
<dbReference type="GO" id="GO:0003755">
    <property type="term" value="F:peptidyl-prolyl cis-trans isomerase activity"/>
    <property type="evidence" value="ECO:0007669"/>
    <property type="project" value="UniProtKB-EC"/>
</dbReference>
<dbReference type="InterPro" id="IPR027304">
    <property type="entry name" value="Trigger_fact/SurA_dom_sf"/>
</dbReference>
<feature type="domain" description="PpiC" evidence="10">
    <location>
        <begin position="179"/>
        <end position="275"/>
    </location>
</feature>
<keyword evidence="12" id="KW-1185">Reference proteome</keyword>
<dbReference type="Gene3D" id="3.10.50.40">
    <property type="match status" value="1"/>
</dbReference>
<dbReference type="InterPro" id="IPR050280">
    <property type="entry name" value="OMP_Chaperone_SurA"/>
</dbReference>
<protein>
    <recommendedName>
        <fullName evidence="1">Parvulin-like PPIase</fullName>
    </recommendedName>
    <alternativeName>
        <fullName evidence="7">Peptidyl-prolyl cis-trans isomerase plp</fullName>
    </alternativeName>
    <alternativeName>
        <fullName evidence="8">Rotamase plp</fullName>
    </alternativeName>
</protein>
<keyword evidence="5" id="KW-0143">Chaperone</keyword>
<dbReference type="Pfam" id="PF00639">
    <property type="entry name" value="Rotamase"/>
    <property type="match status" value="1"/>
</dbReference>
<dbReference type="InterPro" id="IPR015391">
    <property type="entry name" value="SurA_N"/>
</dbReference>
<dbReference type="PROSITE" id="PS50198">
    <property type="entry name" value="PPIC_PPIASE_2"/>
    <property type="match status" value="1"/>
</dbReference>
<dbReference type="PANTHER" id="PTHR47637">
    <property type="entry name" value="CHAPERONE SURA"/>
    <property type="match status" value="1"/>
</dbReference>
<evidence type="ECO:0000256" key="6">
    <source>
        <dbReference type="ARBA" id="ARBA00023235"/>
    </source>
</evidence>
<keyword evidence="4 9" id="KW-0697">Rotamase</keyword>
<evidence type="ECO:0000313" key="12">
    <source>
        <dbReference type="Proteomes" id="UP001243757"/>
    </source>
</evidence>
<keyword evidence="3" id="KW-0574">Periplasm</keyword>
<dbReference type="RefSeq" id="WP_284479198.1">
    <property type="nucleotide sequence ID" value="NZ_JASNJD010000001.1"/>
</dbReference>
<name>A0ABT7EVL4_9RHOB</name>
<dbReference type="Pfam" id="PF09312">
    <property type="entry name" value="SurA_N"/>
    <property type="match status" value="1"/>
</dbReference>
<organism evidence="11 12">
    <name type="scientific">Pseudodonghicola flavimaris</name>
    <dbReference type="NCBI Taxonomy" id="3050036"/>
    <lineage>
        <taxon>Bacteria</taxon>
        <taxon>Pseudomonadati</taxon>
        <taxon>Pseudomonadota</taxon>
        <taxon>Alphaproteobacteria</taxon>
        <taxon>Rhodobacterales</taxon>
        <taxon>Paracoccaceae</taxon>
        <taxon>Pseudodonghicola</taxon>
    </lineage>
</organism>
<keyword evidence="6 9" id="KW-0413">Isomerase</keyword>
<dbReference type="PANTHER" id="PTHR47637:SF1">
    <property type="entry name" value="CHAPERONE SURA"/>
    <property type="match status" value="1"/>
</dbReference>
<comment type="caution">
    <text evidence="11">The sequence shown here is derived from an EMBL/GenBank/DDBJ whole genome shotgun (WGS) entry which is preliminary data.</text>
</comment>
<evidence type="ECO:0000256" key="7">
    <source>
        <dbReference type="ARBA" id="ARBA00030642"/>
    </source>
</evidence>
<sequence>MRKILTPLLHTLSRSTGAICLAASLGLVPMAGLAPAPVAAQGLFAPAITVNGDVVTQFELEQRIQLLRLLNAPGDQVKLAREALIEDRLKTQAAKTLDVTVAPEDVQAGIDEMARRANMSTDEFIQALKQGGVSQETVRDFVKSSLLWRDYIGTRYGARARPTPAEIDRALGQAGRGGGLQVLLSEVIIPVTPQTLDQVDALAADIADLQTYEAFSSAAAQYSASNSRVNGGRLDWMPLSRLPGALQPVILGLKKGEISTPLMLPNAVALFQMRGVREGSVVEPRYAKIDYAAYYIPGGRGPEGLAAAQQVLNRVDTCDDLYGVAKGQPPEVLERKSVAPAEIPRDVALELSKLDKGETSIALTRNNGQTLVLLMLCGRTADVAADATREQISQGLVEQRLKSYAESLLAQLKADALIEDQ</sequence>
<dbReference type="SUPFAM" id="SSF54534">
    <property type="entry name" value="FKBP-like"/>
    <property type="match status" value="1"/>
</dbReference>
<evidence type="ECO:0000256" key="8">
    <source>
        <dbReference type="ARBA" id="ARBA00031484"/>
    </source>
</evidence>
<dbReference type="InterPro" id="IPR046357">
    <property type="entry name" value="PPIase_dom_sf"/>
</dbReference>
<evidence type="ECO:0000256" key="3">
    <source>
        <dbReference type="ARBA" id="ARBA00022764"/>
    </source>
</evidence>
<proteinExistence type="predicted"/>
<dbReference type="SUPFAM" id="SSF109998">
    <property type="entry name" value="Triger factor/SurA peptide-binding domain-like"/>
    <property type="match status" value="1"/>
</dbReference>
<dbReference type="InterPro" id="IPR000297">
    <property type="entry name" value="PPIase_PpiC"/>
</dbReference>
<reference evidence="11 12" key="1">
    <citation type="submission" date="2023-05" db="EMBL/GenBank/DDBJ databases">
        <title>Pseudodonghicola sp. nov.</title>
        <authorList>
            <person name="Huang J."/>
        </authorList>
    </citation>
    <scope>NUCLEOTIDE SEQUENCE [LARGE SCALE GENOMIC DNA]</scope>
    <source>
        <strain evidence="11 12">IC7</strain>
    </source>
</reference>
<evidence type="ECO:0000256" key="4">
    <source>
        <dbReference type="ARBA" id="ARBA00023110"/>
    </source>
</evidence>